<dbReference type="SUPFAM" id="SSF53474">
    <property type="entry name" value="alpha/beta-Hydrolases"/>
    <property type="match status" value="1"/>
</dbReference>
<dbReference type="InterPro" id="IPR052370">
    <property type="entry name" value="Meta-cleavage_hydrolase"/>
</dbReference>
<dbReference type="Proteomes" id="UP001176429">
    <property type="component" value="Unassembled WGS sequence"/>
</dbReference>
<dbReference type="EMBL" id="JAUQSY010000006">
    <property type="protein sequence ID" value="MDO7875276.1"/>
    <property type="molecule type" value="Genomic_DNA"/>
</dbReference>
<sequence>MHAPHHSFFKDQPRAEAFFARWVGQLEALNHCTYQRHPVSTVLGTTVVWSLNAERRDWPALLILPGFRTGGLFWDFDNNLAPLKATHRIFMVDVNGQPSLSDGRTPPVKSLDYGHWLADLLDRLGLDQVAVAGASFGSLLGIKLAQVAPQRVRQLVLMNPGCLQPFSLAPRNLYYNLLPLAFPSEANVRKFLQAAVLHPPEHGLTAPALQLLVDYELFAITEYRDHTPKPYAMPPEELARVTVPVDMLLGDKDILFPCQKSLRVARRHLPTLRTARVLPNIGHGIETSPVAMAALAALLR</sequence>
<comment type="caution">
    <text evidence="2">The sequence shown here is derived from an EMBL/GenBank/DDBJ whole genome shotgun (WGS) entry which is preliminary data.</text>
</comment>
<gene>
    <name evidence="2" type="ORF">Q5H93_11075</name>
</gene>
<proteinExistence type="predicted"/>
<reference evidence="2" key="1">
    <citation type="submission" date="2023-07" db="EMBL/GenBank/DDBJ databases">
        <authorList>
            <person name="Kim M.K."/>
        </authorList>
    </citation>
    <scope>NUCLEOTIDE SEQUENCE</scope>
    <source>
        <strain evidence="2">ASUV-10-1</strain>
    </source>
</reference>
<dbReference type="InterPro" id="IPR000073">
    <property type="entry name" value="AB_hydrolase_1"/>
</dbReference>
<dbReference type="PANTHER" id="PTHR43139">
    <property type="entry name" value="SI:DKEY-122A22.2"/>
    <property type="match status" value="1"/>
</dbReference>
<dbReference type="GO" id="GO:0016787">
    <property type="term" value="F:hydrolase activity"/>
    <property type="evidence" value="ECO:0007669"/>
    <property type="project" value="UniProtKB-KW"/>
</dbReference>
<feature type="domain" description="AB hydrolase-1" evidence="1">
    <location>
        <begin position="59"/>
        <end position="168"/>
    </location>
</feature>
<dbReference type="Gene3D" id="3.40.50.1820">
    <property type="entry name" value="alpha/beta hydrolase"/>
    <property type="match status" value="1"/>
</dbReference>
<name>A0ABT9BF36_9BACT</name>
<protein>
    <submittedName>
        <fullName evidence="2">Alpha/beta hydrolase</fullName>
    </submittedName>
</protein>
<evidence type="ECO:0000313" key="3">
    <source>
        <dbReference type="Proteomes" id="UP001176429"/>
    </source>
</evidence>
<accession>A0ABT9BF36</accession>
<evidence type="ECO:0000259" key="1">
    <source>
        <dbReference type="Pfam" id="PF00561"/>
    </source>
</evidence>
<dbReference type="PANTHER" id="PTHR43139:SF52">
    <property type="entry name" value="SI:DKEY-122A22.2"/>
    <property type="match status" value="1"/>
</dbReference>
<dbReference type="InterPro" id="IPR029058">
    <property type="entry name" value="AB_hydrolase_fold"/>
</dbReference>
<organism evidence="2 3">
    <name type="scientific">Hymenobacter aranciens</name>
    <dbReference type="NCBI Taxonomy" id="3063996"/>
    <lineage>
        <taxon>Bacteria</taxon>
        <taxon>Pseudomonadati</taxon>
        <taxon>Bacteroidota</taxon>
        <taxon>Cytophagia</taxon>
        <taxon>Cytophagales</taxon>
        <taxon>Hymenobacteraceae</taxon>
        <taxon>Hymenobacter</taxon>
    </lineage>
</organism>
<evidence type="ECO:0000313" key="2">
    <source>
        <dbReference type="EMBL" id="MDO7875276.1"/>
    </source>
</evidence>
<keyword evidence="2" id="KW-0378">Hydrolase</keyword>
<keyword evidence="3" id="KW-1185">Reference proteome</keyword>
<dbReference type="Pfam" id="PF00561">
    <property type="entry name" value="Abhydrolase_1"/>
    <property type="match status" value="1"/>
</dbReference>
<dbReference type="RefSeq" id="WP_305006592.1">
    <property type="nucleotide sequence ID" value="NZ_JAUQSY010000006.1"/>
</dbReference>